<dbReference type="InterPro" id="IPR036390">
    <property type="entry name" value="WH_DNA-bd_sf"/>
</dbReference>
<evidence type="ECO:0000313" key="3">
    <source>
        <dbReference type="Proteomes" id="UP001432062"/>
    </source>
</evidence>
<proteinExistence type="predicted"/>
<evidence type="ECO:0000313" key="2">
    <source>
        <dbReference type="EMBL" id="WUV48428.1"/>
    </source>
</evidence>
<dbReference type="SMART" id="SM00347">
    <property type="entry name" value="HTH_MARR"/>
    <property type="match status" value="1"/>
</dbReference>
<keyword evidence="3" id="KW-1185">Reference proteome</keyword>
<name>A0ABZ1YYW5_9NOCA</name>
<dbReference type="PANTHER" id="PTHR33164">
    <property type="entry name" value="TRANSCRIPTIONAL REGULATOR, MARR FAMILY"/>
    <property type="match status" value="1"/>
</dbReference>
<dbReference type="PROSITE" id="PS50995">
    <property type="entry name" value="HTH_MARR_2"/>
    <property type="match status" value="1"/>
</dbReference>
<feature type="domain" description="HTH marR-type" evidence="1">
    <location>
        <begin position="16"/>
        <end position="144"/>
    </location>
</feature>
<dbReference type="RefSeq" id="WP_327101457.1">
    <property type="nucleotide sequence ID" value="NZ_CP109149.1"/>
</dbReference>
<dbReference type="InterPro" id="IPR039422">
    <property type="entry name" value="MarR/SlyA-like"/>
</dbReference>
<sequence>MKEQAPPNLAVDTEIDRDVCKLVHQFTHRLDVHVRRVAEALDMTPSQVIALRELSDPITARELATRMSCEPSNATFVLDRLEQQELVRRQPHPTDRRAKQIVLTAAGKRRRAEVLDLLGAQSPLTSLTAAQQQTLRDLLQVMVQPIV</sequence>
<accession>A0ABZ1YYW5</accession>
<dbReference type="Pfam" id="PF01047">
    <property type="entry name" value="MarR"/>
    <property type="match status" value="1"/>
</dbReference>
<dbReference type="Proteomes" id="UP001432062">
    <property type="component" value="Chromosome"/>
</dbReference>
<dbReference type="InterPro" id="IPR000835">
    <property type="entry name" value="HTH_MarR-typ"/>
</dbReference>
<dbReference type="InterPro" id="IPR036388">
    <property type="entry name" value="WH-like_DNA-bd_sf"/>
</dbReference>
<gene>
    <name evidence="2" type="ORF">OG563_09655</name>
</gene>
<dbReference type="SUPFAM" id="SSF46785">
    <property type="entry name" value="Winged helix' DNA-binding domain"/>
    <property type="match status" value="1"/>
</dbReference>
<protein>
    <submittedName>
        <fullName evidence="2">MarR family transcriptional regulator</fullName>
    </submittedName>
</protein>
<dbReference type="PANTHER" id="PTHR33164:SF43">
    <property type="entry name" value="HTH-TYPE TRANSCRIPTIONAL REPRESSOR YETL"/>
    <property type="match status" value="1"/>
</dbReference>
<dbReference type="Gene3D" id="1.10.10.10">
    <property type="entry name" value="Winged helix-like DNA-binding domain superfamily/Winged helix DNA-binding domain"/>
    <property type="match status" value="1"/>
</dbReference>
<reference evidence="2" key="1">
    <citation type="submission" date="2022-10" db="EMBL/GenBank/DDBJ databases">
        <title>The complete genomes of actinobacterial strains from the NBC collection.</title>
        <authorList>
            <person name="Joergensen T.S."/>
            <person name="Alvarez Arevalo M."/>
            <person name="Sterndorff E.B."/>
            <person name="Faurdal D."/>
            <person name="Vuksanovic O."/>
            <person name="Mourched A.-S."/>
            <person name="Charusanti P."/>
            <person name="Shaw S."/>
            <person name="Blin K."/>
            <person name="Weber T."/>
        </authorList>
    </citation>
    <scope>NUCLEOTIDE SEQUENCE</scope>
    <source>
        <strain evidence="2">NBC_01482</strain>
    </source>
</reference>
<dbReference type="EMBL" id="CP109441">
    <property type="protein sequence ID" value="WUV48428.1"/>
    <property type="molecule type" value="Genomic_DNA"/>
</dbReference>
<evidence type="ECO:0000259" key="1">
    <source>
        <dbReference type="PROSITE" id="PS50995"/>
    </source>
</evidence>
<organism evidence="2 3">
    <name type="scientific">Nocardia vinacea</name>
    <dbReference type="NCBI Taxonomy" id="96468"/>
    <lineage>
        <taxon>Bacteria</taxon>
        <taxon>Bacillati</taxon>
        <taxon>Actinomycetota</taxon>
        <taxon>Actinomycetes</taxon>
        <taxon>Mycobacteriales</taxon>
        <taxon>Nocardiaceae</taxon>
        <taxon>Nocardia</taxon>
    </lineage>
</organism>
<dbReference type="PRINTS" id="PR00598">
    <property type="entry name" value="HTHMARR"/>
</dbReference>